<comment type="caution">
    <text evidence="2">The sequence shown here is derived from an EMBL/GenBank/DDBJ whole genome shotgun (WGS) entry which is preliminary data.</text>
</comment>
<accession>A0ABP0PRT3</accession>
<dbReference type="Proteomes" id="UP001642464">
    <property type="component" value="Unassembled WGS sequence"/>
</dbReference>
<evidence type="ECO:0000313" key="2">
    <source>
        <dbReference type="EMBL" id="CAK9078246.1"/>
    </source>
</evidence>
<name>A0ABP0PRT3_9DINO</name>
<keyword evidence="3" id="KW-1185">Reference proteome</keyword>
<gene>
    <name evidence="2" type="ORF">SCF082_LOCUS37440</name>
</gene>
<proteinExistence type="predicted"/>
<feature type="non-terminal residue" evidence="2">
    <location>
        <position position="1"/>
    </location>
</feature>
<sequence>PVLAIVHHLEAAAARRTGEFPGAADDGPGAGQGALRGHTGHDPTAGAQVAISVGEGTIAGAGRRRNLDFNGSEAGSGHSIERMVRGAHVHRVVFGLAVHDHVVLGNREDVALGRPLARARAVERPARVRGRRCDRQQ</sequence>
<evidence type="ECO:0000256" key="1">
    <source>
        <dbReference type="SAM" id="MobiDB-lite"/>
    </source>
</evidence>
<dbReference type="EMBL" id="CAXAMM010038183">
    <property type="protein sequence ID" value="CAK9078246.1"/>
    <property type="molecule type" value="Genomic_DNA"/>
</dbReference>
<feature type="region of interest" description="Disordered" evidence="1">
    <location>
        <begin position="17"/>
        <end position="43"/>
    </location>
</feature>
<reference evidence="2 3" key="1">
    <citation type="submission" date="2024-02" db="EMBL/GenBank/DDBJ databases">
        <authorList>
            <person name="Chen Y."/>
            <person name="Shah S."/>
            <person name="Dougan E. K."/>
            <person name="Thang M."/>
            <person name="Chan C."/>
        </authorList>
    </citation>
    <scope>NUCLEOTIDE SEQUENCE [LARGE SCALE GENOMIC DNA]</scope>
</reference>
<feature type="non-terminal residue" evidence="2">
    <location>
        <position position="137"/>
    </location>
</feature>
<evidence type="ECO:0000313" key="3">
    <source>
        <dbReference type="Proteomes" id="UP001642464"/>
    </source>
</evidence>
<protein>
    <submittedName>
        <fullName evidence="2">Uncharacterized protein</fullName>
    </submittedName>
</protein>
<organism evidence="2 3">
    <name type="scientific">Durusdinium trenchii</name>
    <dbReference type="NCBI Taxonomy" id="1381693"/>
    <lineage>
        <taxon>Eukaryota</taxon>
        <taxon>Sar</taxon>
        <taxon>Alveolata</taxon>
        <taxon>Dinophyceae</taxon>
        <taxon>Suessiales</taxon>
        <taxon>Symbiodiniaceae</taxon>
        <taxon>Durusdinium</taxon>
    </lineage>
</organism>